<organism evidence="1 2">
    <name type="scientific">Streptomyces cacaoi</name>
    <dbReference type="NCBI Taxonomy" id="1898"/>
    <lineage>
        <taxon>Bacteria</taxon>
        <taxon>Bacillati</taxon>
        <taxon>Actinomycetota</taxon>
        <taxon>Actinomycetes</taxon>
        <taxon>Kitasatosporales</taxon>
        <taxon>Streptomycetaceae</taxon>
        <taxon>Streptomyces</taxon>
    </lineage>
</organism>
<proteinExistence type="predicted"/>
<sequence>MIATGHTYELLHVEARTGAVIEPLPIASLNYVDELNAAGSIRAEIPANVPGITSDSLWTGGSGLVVLRDGDPVWGGFLWAADADLDANKVSLSGTGYFSHYENVHLDRGYNGNNSKVNQSWHLRNWIEYANSNGGIDTDTRYINTDAVSTRRSWDVSEFKSIGDAIEEIAEDDRGFNFRIMPFWMNRGKLVGNRFVRTSRGGSVVPFRLVHKQTCNVKKVTYDSASLATHAYALGAQDKSGRRPIESATNAGLYARMPRKNVVKSYTDAKDRHTLRSKAASLASAGKTPIAVPSLTLYPDLDPFAFSPGDTGTVYVQQGYVRVNDDFVITSRSISVDTAGREETSLSLANKEVYGIGESE</sequence>
<gene>
    <name evidence="1" type="ORF">SCA03_30030</name>
</gene>
<protein>
    <recommendedName>
        <fullName evidence="3">DUF5047 domain-containing protein</fullName>
    </recommendedName>
</protein>
<dbReference type="EMBL" id="BJMM01000012">
    <property type="protein sequence ID" value="GEB50452.1"/>
    <property type="molecule type" value="Genomic_DNA"/>
</dbReference>
<dbReference type="RefSeq" id="WP_086814175.1">
    <property type="nucleotide sequence ID" value="NZ_BJMM01000012.1"/>
</dbReference>
<name>A0A4Y3QZ35_STRCI</name>
<keyword evidence="2" id="KW-1185">Reference proteome</keyword>
<evidence type="ECO:0008006" key="3">
    <source>
        <dbReference type="Google" id="ProtNLM"/>
    </source>
</evidence>
<reference evidence="1 2" key="1">
    <citation type="submission" date="2019-06" db="EMBL/GenBank/DDBJ databases">
        <title>Whole genome shotgun sequence of Streptomyces cacaoi subsp. cacaoi NBRC 12748.</title>
        <authorList>
            <person name="Hosoyama A."/>
            <person name="Uohara A."/>
            <person name="Ohji S."/>
            <person name="Ichikawa N."/>
        </authorList>
    </citation>
    <scope>NUCLEOTIDE SEQUENCE [LARGE SCALE GENOMIC DNA]</scope>
    <source>
        <strain evidence="1 2">NBRC 12748</strain>
    </source>
</reference>
<dbReference type="OrthoDB" id="3515845at2"/>
<accession>A0A4Y3QZ35</accession>
<evidence type="ECO:0000313" key="1">
    <source>
        <dbReference type="EMBL" id="GEB50452.1"/>
    </source>
</evidence>
<comment type="caution">
    <text evidence="1">The sequence shown here is derived from an EMBL/GenBank/DDBJ whole genome shotgun (WGS) entry which is preliminary data.</text>
</comment>
<dbReference type="AlphaFoldDB" id="A0A4Y3QZ35"/>
<dbReference type="Proteomes" id="UP000319210">
    <property type="component" value="Unassembled WGS sequence"/>
</dbReference>
<evidence type="ECO:0000313" key="2">
    <source>
        <dbReference type="Proteomes" id="UP000319210"/>
    </source>
</evidence>